<gene>
    <name evidence="3" type="primary">kpsE2</name>
    <name evidence="3" type="ORF">SAMEA1982600_01108</name>
</gene>
<dbReference type="GO" id="GO:0004713">
    <property type="term" value="F:protein tyrosine kinase activity"/>
    <property type="evidence" value="ECO:0007669"/>
    <property type="project" value="TreeGrafter"/>
</dbReference>
<proteinExistence type="predicted"/>
<dbReference type="Proteomes" id="UP000077037">
    <property type="component" value="Unassembled WGS sequence"/>
</dbReference>
<organism evidence="3 4">
    <name type="scientific">Bordetella ansorpii</name>
    <dbReference type="NCBI Taxonomy" id="288768"/>
    <lineage>
        <taxon>Bacteria</taxon>
        <taxon>Pseudomonadati</taxon>
        <taxon>Pseudomonadota</taxon>
        <taxon>Betaproteobacteria</taxon>
        <taxon>Burkholderiales</taxon>
        <taxon>Alcaligenaceae</taxon>
        <taxon>Bordetella</taxon>
    </lineage>
</organism>
<protein>
    <submittedName>
        <fullName evidence="3">MPA2 family protein involved in capsular polysaccharide export</fullName>
    </submittedName>
</protein>
<accession>A0A157M8T7</accession>
<feature type="transmembrane region" description="Helical" evidence="2">
    <location>
        <begin position="9"/>
        <end position="27"/>
    </location>
</feature>
<feature type="transmembrane region" description="Helical" evidence="2">
    <location>
        <begin position="343"/>
        <end position="363"/>
    </location>
</feature>
<dbReference type="AlphaFoldDB" id="A0A157M8T7"/>
<evidence type="ECO:0000256" key="2">
    <source>
        <dbReference type="SAM" id="Phobius"/>
    </source>
</evidence>
<dbReference type="EMBL" id="FKBS01000012">
    <property type="protein sequence ID" value="SAI05582.1"/>
    <property type="molecule type" value="Genomic_DNA"/>
</dbReference>
<dbReference type="InterPro" id="IPR050445">
    <property type="entry name" value="Bact_polysacc_biosynth/exp"/>
</dbReference>
<sequence length="371" mass="41398">MVKILKKHGLFLGIVVVPMIVAIAYFVSLSMDRYVSRSTVVVRSLGGQGGSAAAAQQMQGLSMLLGAGNASSLEETLYVSTYVSSQDMLNILQSKLRWSEQYAGNWHDFWFYLPEDATQEDILKFYQRMVTTTFDETNGLLTIQVQSFDKEFAKRTLDTIVAESDRFVNELSHKLARDQVDFAQGELERARHNYEEKRTAMLDFQAVHNLLDAEQSAAARNEVIATLQSNLVTAHASLRAMKETLNKNSPQVQQQERTIRALENQIAVEEKKLVAASSSSQLNVIASKYRALEVDAGIAEASYKSTVNSLESARIEATKKMRSLSVIVSANEPDEALYPRRGYSLATTLIILLLIYGIARFAIATVRDHQD</sequence>
<dbReference type="PANTHER" id="PTHR32309:SF13">
    <property type="entry name" value="FERRIC ENTEROBACTIN TRANSPORT PROTEIN FEPE"/>
    <property type="match status" value="1"/>
</dbReference>
<feature type="coiled-coil region" evidence="1">
    <location>
        <begin position="252"/>
        <end position="279"/>
    </location>
</feature>
<dbReference type="PANTHER" id="PTHR32309">
    <property type="entry name" value="TYROSINE-PROTEIN KINASE"/>
    <property type="match status" value="1"/>
</dbReference>
<reference evidence="3 4" key="1">
    <citation type="submission" date="2016-03" db="EMBL/GenBank/DDBJ databases">
        <authorList>
            <consortium name="Pathogen Informatics"/>
        </authorList>
    </citation>
    <scope>NUCLEOTIDE SEQUENCE [LARGE SCALE GENOMIC DNA]</scope>
    <source>
        <strain evidence="3 4">NCTC13364</strain>
    </source>
</reference>
<keyword evidence="2" id="KW-0472">Membrane</keyword>
<dbReference type="GO" id="GO:0005886">
    <property type="term" value="C:plasma membrane"/>
    <property type="evidence" value="ECO:0007669"/>
    <property type="project" value="TreeGrafter"/>
</dbReference>
<evidence type="ECO:0000313" key="3">
    <source>
        <dbReference type="EMBL" id="SAI05582.1"/>
    </source>
</evidence>
<keyword evidence="2" id="KW-1133">Transmembrane helix</keyword>
<feature type="coiled-coil region" evidence="1">
    <location>
        <begin position="173"/>
        <end position="200"/>
    </location>
</feature>
<evidence type="ECO:0000256" key="1">
    <source>
        <dbReference type="SAM" id="Coils"/>
    </source>
</evidence>
<keyword evidence="2" id="KW-0812">Transmembrane</keyword>
<evidence type="ECO:0000313" key="4">
    <source>
        <dbReference type="Proteomes" id="UP000077037"/>
    </source>
</evidence>
<name>A0A157M8T7_9BORD</name>
<keyword evidence="1" id="KW-0175">Coiled coil</keyword>